<gene>
    <name evidence="1" type="ORF">BLTE_10320</name>
</gene>
<sequence>MADLAFAFHWGLGELDGLSIDELLAWHARARARLEAWGGGA</sequence>
<name>A0A348FYG4_9HYPH</name>
<dbReference type="EMBL" id="AP018907">
    <property type="protein sequence ID" value="BBF92347.1"/>
    <property type="molecule type" value="Genomic_DNA"/>
</dbReference>
<evidence type="ECO:0000313" key="1">
    <source>
        <dbReference type="EMBL" id="BBF92347.1"/>
    </source>
</evidence>
<dbReference type="RefSeq" id="WP_126402062.1">
    <property type="nucleotide sequence ID" value="NZ_AP018907.1"/>
</dbReference>
<dbReference type="InterPro" id="IPR009493">
    <property type="entry name" value="P2_GpE"/>
</dbReference>
<dbReference type="Proteomes" id="UP000266934">
    <property type="component" value="Chromosome"/>
</dbReference>
<dbReference type="KEGG" id="blag:BLTE_10320"/>
<organism evidence="1 2">
    <name type="scientific">Blastochloris tepida</name>
    <dbReference type="NCBI Taxonomy" id="2233851"/>
    <lineage>
        <taxon>Bacteria</taxon>
        <taxon>Pseudomonadati</taxon>
        <taxon>Pseudomonadota</taxon>
        <taxon>Alphaproteobacteria</taxon>
        <taxon>Hyphomicrobiales</taxon>
        <taxon>Blastochloridaceae</taxon>
        <taxon>Blastochloris</taxon>
    </lineage>
</organism>
<reference evidence="1 2" key="1">
    <citation type="submission" date="2018-08" db="EMBL/GenBank/DDBJ databases">
        <title>Complete genome sequencing of Blastochloris tepida GI.</title>
        <authorList>
            <person name="Tsukatani Y."/>
            <person name="Mori H."/>
        </authorList>
    </citation>
    <scope>NUCLEOTIDE SEQUENCE [LARGE SCALE GENOMIC DNA]</scope>
    <source>
        <strain evidence="1 2">GI</strain>
    </source>
</reference>
<evidence type="ECO:0008006" key="3">
    <source>
        <dbReference type="Google" id="ProtNLM"/>
    </source>
</evidence>
<dbReference type="AlphaFoldDB" id="A0A348FYG4"/>
<protein>
    <recommendedName>
        <fullName evidence="3">GpE family phage tail protein</fullName>
    </recommendedName>
</protein>
<accession>A0A348FYG4</accession>
<dbReference type="Pfam" id="PF06528">
    <property type="entry name" value="Phage_P2_GpE"/>
    <property type="match status" value="1"/>
</dbReference>
<keyword evidence="2" id="KW-1185">Reference proteome</keyword>
<evidence type="ECO:0000313" key="2">
    <source>
        <dbReference type="Proteomes" id="UP000266934"/>
    </source>
</evidence>
<proteinExistence type="predicted"/>